<organism evidence="2 3">
    <name type="scientific">Salvia divinorum</name>
    <name type="common">Maria pastora</name>
    <name type="synonym">Diviner's sage</name>
    <dbReference type="NCBI Taxonomy" id="28513"/>
    <lineage>
        <taxon>Eukaryota</taxon>
        <taxon>Viridiplantae</taxon>
        <taxon>Streptophyta</taxon>
        <taxon>Embryophyta</taxon>
        <taxon>Tracheophyta</taxon>
        <taxon>Spermatophyta</taxon>
        <taxon>Magnoliopsida</taxon>
        <taxon>eudicotyledons</taxon>
        <taxon>Gunneridae</taxon>
        <taxon>Pentapetalae</taxon>
        <taxon>asterids</taxon>
        <taxon>lamiids</taxon>
        <taxon>Lamiales</taxon>
        <taxon>Lamiaceae</taxon>
        <taxon>Nepetoideae</taxon>
        <taxon>Mentheae</taxon>
        <taxon>Salviinae</taxon>
        <taxon>Salvia</taxon>
        <taxon>Salvia subgen. Calosphace</taxon>
    </lineage>
</organism>
<dbReference type="AlphaFoldDB" id="A0ABD1H6G4"/>
<accession>A0ABD1H6G4</accession>
<protein>
    <submittedName>
        <fullName evidence="2">Uncharacterized protein</fullName>
    </submittedName>
</protein>
<name>A0ABD1H6G4_SALDI</name>
<feature type="compositionally biased region" description="Polar residues" evidence="1">
    <location>
        <begin position="87"/>
        <end position="96"/>
    </location>
</feature>
<gene>
    <name evidence="2" type="ORF">AAHA92_18676</name>
</gene>
<comment type="caution">
    <text evidence="2">The sequence shown here is derived from an EMBL/GenBank/DDBJ whole genome shotgun (WGS) entry which is preliminary data.</text>
</comment>
<evidence type="ECO:0000256" key="1">
    <source>
        <dbReference type="SAM" id="MobiDB-lite"/>
    </source>
</evidence>
<evidence type="ECO:0000313" key="3">
    <source>
        <dbReference type="Proteomes" id="UP001567538"/>
    </source>
</evidence>
<feature type="compositionally biased region" description="Polar residues" evidence="1">
    <location>
        <begin position="111"/>
        <end position="123"/>
    </location>
</feature>
<reference evidence="2 3" key="1">
    <citation type="submission" date="2024-06" db="EMBL/GenBank/DDBJ databases">
        <title>A chromosome level genome sequence of Diviner's sage (Salvia divinorum).</title>
        <authorList>
            <person name="Ford S.A."/>
            <person name="Ro D.-K."/>
            <person name="Ness R.W."/>
            <person name="Phillips M.A."/>
        </authorList>
    </citation>
    <scope>NUCLEOTIDE SEQUENCE [LARGE SCALE GENOMIC DNA]</scope>
    <source>
        <strain evidence="2">SAF-2024a</strain>
        <tissue evidence="2">Leaf</tissue>
    </source>
</reference>
<proteinExistence type="predicted"/>
<sequence length="123" mass="13552">MGKLQKDEHVYAFGSRCIKAQNLLQVTPSSHAAHRKPLIATHWRRSIHRLAVLHTISSYPSSLTSVKVGFEMTSFGHTALSSPESIIEEYQTQSSPVRFAPTSGPARSPETGHSPSSDSYGYR</sequence>
<evidence type="ECO:0000313" key="2">
    <source>
        <dbReference type="EMBL" id="KAL1550749.1"/>
    </source>
</evidence>
<keyword evidence="3" id="KW-1185">Reference proteome</keyword>
<feature type="region of interest" description="Disordered" evidence="1">
    <location>
        <begin position="87"/>
        <end position="123"/>
    </location>
</feature>
<dbReference type="EMBL" id="JBEAFC010000007">
    <property type="protein sequence ID" value="KAL1550749.1"/>
    <property type="molecule type" value="Genomic_DNA"/>
</dbReference>
<dbReference type="Proteomes" id="UP001567538">
    <property type="component" value="Unassembled WGS sequence"/>
</dbReference>